<keyword evidence="2" id="KW-1185">Reference proteome</keyword>
<reference evidence="2" key="2">
    <citation type="submission" date="2013-12" db="EMBL/GenBank/DDBJ databases">
        <authorList>
            <person name="Yu Y."/>
            <person name="Lee S."/>
            <person name="de Baynast K."/>
            <person name="Wissotski M."/>
            <person name="Liu L."/>
            <person name="Talag J."/>
            <person name="Goicoechea J."/>
            <person name="Angelova A."/>
            <person name="Jetty R."/>
            <person name="Kudrna D."/>
            <person name="Golser W."/>
            <person name="Rivera L."/>
            <person name="Zhang J."/>
            <person name="Wing R."/>
        </authorList>
    </citation>
    <scope>NUCLEOTIDE SEQUENCE</scope>
</reference>
<dbReference type="Gramene" id="LPERR09G12390.1">
    <property type="protein sequence ID" value="LPERR09G12390.1"/>
    <property type="gene ID" value="LPERR09G12390"/>
</dbReference>
<evidence type="ECO:0000313" key="2">
    <source>
        <dbReference type="Proteomes" id="UP000032180"/>
    </source>
</evidence>
<reference evidence="1 2" key="1">
    <citation type="submission" date="2012-08" db="EMBL/GenBank/DDBJ databases">
        <title>Oryza genome evolution.</title>
        <authorList>
            <person name="Wing R.A."/>
        </authorList>
    </citation>
    <scope>NUCLEOTIDE SEQUENCE</scope>
</reference>
<dbReference type="HOGENOM" id="CLU_2907343_0_0_1"/>
<organism evidence="1 2">
    <name type="scientific">Leersia perrieri</name>
    <dbReference type="NCBI Taxonomy" id="77586"/>
    <lineage>
        <taxon>Eukaryota</taxon>
        <taxon>Viridiplantae</taxon>
        <taxon>Streptophyta</taxon>
        <taxon>Embryophyta</taxon>
        <taxon>Tracheophyta</taxon>
        <taxon>Spermatophyta</taxon>
        <taxon>Magnoliopsida</taxon>
        <taxon>Liliopsida</taxon>
        <taxon>Poales</taxon>
        <taxon>Poaceae</taxon>
        <taxon>BOP clade</taxon>
        <taxon>Oryzoideae</taxon>
        <taxon>Oryzeae</taxon>
        <taxon>Oryzinae</taxon>
        <taxon>Leersia</taxon>
    </lineage>
</organism>
<evidence type="ECO:0000313" key="1">
    <source>
        <dbReference type="EnsemblPlants" id="LPERR09G12390.1"/>
    </source>
</evidence>
<dbReference type="EnsemblPlants" id="LPERR09G12390.1">
    <property type="protein sequence ID" value="LPERR09G12390.1"/>
    <property type="gene ID" value="LPERR09G12390"/>
</dbReference>
<name>A0A0D9XFL0_9ORYZ</name>
<accession>A0A0D9XFL0</accession>
<proteinExistence type="predicted"/>
<dbReference type="AlphaFoldDB" id="A0A0D9XFL0"/>
<reference evidence="1" key="3">
    <citation type="submission" date="2015-04" db="UniProtKB">
        <authorList>
            <consortium name="EnsemblPlants"/>
        </authorList>
    </citation>
    <scope>IDENTIFICATION</scope>
</reference>
<sequence length="62" mass="7208">MGIGEHFEGVKKHWAKNFAFLDYFKKVYGREEPLPKWKVEKLSGVYLVQAACQENGVSYGIW</sequence>
<dbReference type="Proteomes" id="UP000032180">
    <property type="component" value="Chromosome 9"/>
</dbReference>
<protein>
    <submittedName>
        <fullName evidence="1">Uncharacterized protein</fullName>
    </submittedName>
</protein>